<evidence type="ECO:0000256" key="3">
    <source>
        <dbReference type="SAM" id="SignalP"/>
    </source>
</evidence>
<dbReference type="SUPFAM" id="SSF53474">
    <property type="entry name" value="alpha/beta-Hydrolases"/>
    <property type="match status" value="1"/>
</dbReference>
<feature type="chain" id="PRO_5042260665" description="Carboxylic ester hydrolase" evidence="3">
    <location>
        <begin position="20"/>
        <end position="492"/>
    </location>
</feature>
<evidence type="ECO:0000313" key="5">
    <source>
        <dbReference type="Proteomes" id="UP001190700"/>
    </source>
</evidence>
<dbReference type="EMBL" id="LGRX02022499">
    <property type="protein sequence ID" value="KAK3255540.1"/>
    <property type="molecule type" value="Genomic_DNA"/>
</dbReference>
<name>A0AAE0F9I7_9CHLO</name>
<dbReference type="Proteomes" id="UP001190700">
    <property type="component" value="Unassembled WGS sequence"/>
</dbReference>
<sequence>MVLASAIVNLTLCAASAVGRGVTLSGHSAGGSMAIQHLFAFSSAVDGAAVAAGSAYGCYKIENYEDDCYYGNISEAQLDTLTTYVAERHAAGLIDDPANLRSIPMLLFVGLKDTVVYPDAMRDVKRQLSYYVEDAKVTAVFNTSAAHVWSLDTGSCGCGECGREDYGYATDSGGDEALGSSEYNYDYSHDYSYDYNYDYDYGYTSSEDYSWPGSGGDGEASCCDVNNCGYALSRDIFTRLHNARAGRADATSSLRRVRQWPYVPSAAGESHASLLEHGYLYLPAACEEDLEKCPIHVHYHGCMQSRAKLRKEWSSVIELNEYGESNGVIILYPQTAGDSHTGVGCWRWELNGHTADEDPLFDTKQSHQLQTVVAMLADLDNALVADSDTNTTVAPITSSQSTSSPSIPQVTSSPVAAAKSTSLPTISPSGTSLPTSSLQSSGLVGWRAENIVYTFWTISCYLFCIRTFGIDSFAHAVKVEGFIVLDTTLKKM</sequence>
<dbReference type="Gene3D" id="3.40.50.1820">
    <property type="entry name" value="alpha/beta hydrolase"/>
    <property type="match status" value="2"/>
</dbReference>
<reference evidence="4 5" key="1">
    <citation type="journal article" date="2015" name="Genome Biol. Evol.">
        <title>Comparative Genomics of a Bacterivorous Green Alga Reveals Evolutionary Causalities and Consequences of Phago-Mixotrophic Mode of Nutrition.</title>
        <authorList>
            <person name="Burns J.A."/>
            <person name="Paasch A."/>
            <person name="Narechania A."/>
            <person name="Kim E."/>
        </authorList>
    </citation>
    <scope>NUCLEOTIDE SEQUENCE [LARGE SCALE GENOMIC DNA]</scope>
    <source>
        <strain evidence="4 5">PLY_AMNH</strain>
    </source>
</reference>
<dbReference type="AlphaFoldDB" id="A0AAE0F9I7"/>
<keyword evidence="1 3" id="KW-0732">Signal</keyword>
<protein>
    <recommendedName>
        <fullName evidence="6">Carboxylic ester hydrolase</fullName>
    </recommendedName>
</protein>
<comment type="caution">
    <text evidence="4">The sequence shown here is derived from an EMBL/GenBank/DDBJ whole genome shotgun (WGS) entry which is preliminary data.</text>
</comment>
<dbReference type="PANTHER" id="PTHR43037:SF5">
    <property type="entry name" value="FERULOYL ESTERASE"/>
    <property type="match status" value="1"/>
</dbReference>
<dbReference type="InterPro" id="IPR029058">
    <property type="entry name" value="AB_hydrolase_fold"/>
</dbReference>
<organism evidence="4 5">
    <name type="scientific">Cymbomonas tetramitiformis</name>
    <dbReference type="NCBI Taxonomy" id="36881"/>
    <lineage>
        <taxon>Eukaryota</taxon>
        <taxon>Viridiplantae</taxon>
        <taxon>Chlorophyta</taxon>
        <taxon>Pyramimonadophyceae</taxon>
        <taxon>Pyramimonadales</taxon>
        <taxon>Pyramimonadaceae</taxon>
        <taxon>Cymbomonas</taxon>
    </lineage>
</organism>
<dbReference type="GO" id="GO:0016787">
    <property type="term" value="F:hydrolase activity"/>
    <property type="evidence" value="ECO:0007669"/>
    <property type="project" value="UniProtKB-KW"/>
</dbReference>
<proteinExistence type="predicted"/>
<evidence type="ECO:0000313" key="4">
    <source>
        <dbReference type="EMBL" id="KAK3255540.1"/>
    </source>
</evidence>
<accession>A0AAE0F9I7</accession>
<dbReference type="PANTHER" id="PTHR43037">
    <property type="entry name" value="UNNAMED PRODUCT-RELATED"/>
    <property type="match status" value="1"/>
</dbReference>
<gene>
    <name evidence="4" type="ORF">CYMTET_35279</name>
</gene>
<evidence type="ECO:0008006" key="6">
    <source>
        <dbReference type="Google" id="ProtNLM"/>
    </source>
</evidence>
<keyword evidence="2" id="KW-0378">Hydrolase</keyword>
<feature type="signal peptide" evidence="3">
    <location>
        <begin position="1"/>
        <end position="19"/>
    </location>
</feature>
<evidence type="ECO:0000256" key="1">
    <source>
        <dbReference type="ARBA" id="ARBA00022729"/>
    </source>
</evidence>
<keyword evidence="5" id="KW-1185">Reference proteome</keyword>
<evidence type="ECO:0000256" key="2">
    <source>
        <dbReference type="ARBA" id="ARBA00022801"/>
    </source>
</evidence>
<dbReference type="InterPro" id="IPR050955">
    <property type="entry name" value="Plant_Biomass_Hydrol_Est"/>
</dbReference>